<dbReference type="InterPro" id="IPR023213">
    <property type="entry name" value="CAT-like_dom_sf"/>
</dbReference>
<dbReference type="InterPro" id="IPR050317">
    <property type="entry name" value="Plant_Fungal_Acyltransferase"/>
</dbReference>
<dbReference type="PANTHER" id="PTHR31642">
    <property type="entry name" value="TRICHOTHECENE 3-O-ACETYLTRANSFERASE"/>
    <property type="match status" value="1"/>
</dbReference>
<gene>
    <name evidence="4" type="ORF">LUZ62_033041</name>
</gene>
<dbReference type="EMBL" id="JAMFTS010000001">
    <property type="protein sequence ID" value="KAJ4820475.1"/>
    <property type="molecule type" value="Genomic_DNA"/>
</dbReference>
<evidence type="ECO:0000256" key="3">
    <source>
        <dbReference type="ARBA" id="ARBA00023315"/>
    </source>
</evidence>
<evidence type="ECO:0000313" key="5">
    <source>
        <dbReference type="Proteomes" id="UP001140206"/>
    </source>
</evidence>
<evidence type="ECO:0000313" key="4">
    <source>
        <dbReference type="EMBL" id="KAJ4820475.1"/>
    </source>
</evidence>
<name>A0AAV8HRI6_9POAL</name>
<dbReference type="PANTHER" id="PTHR31642:SF318">
    <property type="entry name" value="OMEGA-HYDROXYPALMITATE O-FERULOYL TRANSFERASE"/>
    <property type="match status" value="1"/>
</dbReference>
<dbReference type="Gene3D" id="3.30.559.10">
    <property type="entry name" value="Chloramphenicol acetyltransferase-like domain"/>
    <property type="match status" value="2"/>
</dbReference>
<dbReference type="AlphaFoldDB" id="A0AAV8HRI6"/>
<dbReference type="Pfam" id="PF02458">
    <property type="entry name" value="Transferase"/>
    <property type="match status" value="1"/>
</dbReference>
<keyword evidence="2" id="KW-0808">Transferase</keyword>
<evidence type="ECO:0000256" key="2">
    <source>
        <dbReference type="ARBA" id="ARBA00022679"/>
    </source>
</evidence>
<comment type="caution">
    <text evidence="4">The sequence shown here is derived from an EMBL/GenBank/DDBJ whole genome shotgun (WGS) entry which is preliminary data.</text>
</comment>
<sequence length="466" mass="52056">MSNVGDSFRHKVYLRTVLSRGNRCIKMGKEILNGNLNFGTVKVNRSLPAIIHPVHDTSPDEYYYLSNLDQNIAVIMKTVHLYKPTEKSTDDIFPVLKESLSKVLMHYYPFAGSLTLSQEGKLIVKNDGHGVPFVEAETDSELETLGDMSIPDPDKLGELIYVDPMAKNILEMPLLTVQVTKFKCGGFSIGLAMNHCMSDGLSAVQFLNSWAEITRGLPLSNPPFIDRTIQKAREPPKIEFIHHEFTEIEDISDLDGLYKSEPIEYYAFTFDEKKLCRLKEIATEDGVVESCTSFVALTAFIWRARTVALKMIPNQQTKLLFSIDGRSRITPPLPNGFWGNAIVLACCMCRAKELVNKPLSSTVRPIQEAIKVTDDKFIKSAIDYIEITRARPSLAATLLITSWTRLGFNSSDFGWGEVFYSGSAELPQKEVVVFLPQAKDSKNIVVVMGLPGPSMKTFKDIVGQLA</sequence>
<reference evidence="4" key="1">
    <citation type="submission" date="2022-08" db="EMBL/GenBank/DDBJ databases">
        <authorList>
            <person name="Marques A."/>
        </authorList>
    </citation>
    <scope>NUCLEOTIDE SEQUENCE</scope>
    <source>
        <strain evidence="4">RhyPub2mFocal</strain>
        <tissue evidence="4">Leaves</tissue>
    </source>
</reference>
<evidence type="ECO:0000256" key="1">
    <source>
        <dbReference type="ARBA" id="ARBA00009861"/>
    </source>
</evidence>
<dbReference type="GO" id="GO:0016747">
    <property type="term" value="F:acyltransferase activity, transferring groups other than amino-acyl groups"/>
    <property type="evidence" value="ECO:0007669"/>
    <property type="project" value="TreeGrafter"/>
</dbReference>
<organism evidence="4 5">
    <name type="scientific">Rhynchospora pubera</name>
    <dbReference type="NCBI Taxonomy" id="906938"/>
    <lineage>
        <taxon>Eukaryota</taxon>
        <taxon>Viridiplantae</taxon>
        <taxon>Streptophyta</taxon>
        <taxon>Embryophyta</taxon>
        <taxon>Tracheophyta</taxon>
        <taxon>Spermatophyta</taxon>
        <taxon>Magnoliopsida</taxon>
        <taxon>Liliopsida</taxon>
        <taxon>Poales</taxon>
        <taxon>Cyperaceae</taxon>
        <taxon>Cyperoideae</taxon>
        <taxon>Rhynchosporeae</taxon>
        <taxon>Rhynchospora</taxon>
    </lineage>
</organism>
<proteinExistence type="inferred from homology"/>
<dbReference type="Proteomes" id="UP001140206">
    <property type="component" value="Chromosome 1"/>
</dbReference>
<keyword evidence="5" id="KW-1185">Reference proteome</keyword>
<keyword evidence="3" id="KW-0012">Acyltransferase</keyword>
<accession>A0AAV8HRI6</accession>
<protein>
    <submittedName>
        <fullName evidence="4">HXXXD-type acyl-transferase family protein</fullName>
    </submittedName>
</protein>
<comment type="similarity">
    <text evidence="1">Belongs to the plant acyltransferase family.</text>
</comment>